<protein>
    <submittedName>
        <fullName evidence="1">(apollo) hypothetical protein</fullName>
    </submittedName>
</protein>
<evidence type="ECO:0000313" key="2">
    <source>
        <dbReference type="Proteomes" id="UP000691718"/>
    </source>
</evidence>
<comment type="caution">
    <text evidence="1">The sequence shown here is derived from an EMBL/GenBank/DDBJ whole genome shotgun (WGS) entry which is preliminary data.</text>
</comment>
<dbReference type="EMBL" id="CAJQZP010001306">
    <property type="protein sequence ID" value="CAG5038214.1"/>
    <property type="molecule type" value="Genomic_DNA"/>
</dbReference>
<evidence type="ECO:0000313" key="1">
    <source>
        <dbReference type="EMBL" id="CAG5038214.1"/>
    </source>
</evidence>
<sequence>MLCSSPPPSRAPCVTPATVHLHRVHVPPVRVEARAHVVGQHVRQVVQQPAAVTCVTCHARYSTYVAGARATSAR</sequence>
<name>A0A8S3XRX3_PARAO</name>
<dbReference type="Proteomes" id="UP000691718">
    <property type="component" value="Unassembled WGS sequence"/>
</dbReference>
<proteinExistence type="predicted"/>
<organism evidence="1 2">
    <name type="scientific">Parnassius apollo</name>
    <name type="common">Apollo butterfly</name>
    <name type="synonym">Papilio apollo</name>
    <dbReference type="NCBI Taxonomy" id="110799"/>
    <lineage>
        <taxon>Eukaryota</taxon>
        <taxon>Metazoa</taxon>
        <taxon>Ecdysozoa</taxon>
        <taxon>Arthropoda</taxon>
        <taxon>Hexapoda</taxon>
        <taxon>Insecta</taxon>
        <taxon>Pterygota</taxon>
        <taxon>Neoptera</taxon>
        <taxon>Endopterygota</taxon>
        <taxon>Lepidoptera</taxon>
        <taxon>Glossata</taxon>
        <taxon>Ditrysia</taxon>
        <taxon>Papilionoidea</taxon>
        <taxon>Papilionidae</taxon>
        <taxon>Parnassiinae</taxon>
        <taxon>Parnassini</taxon>
        <taxon>Parnassius</taxon>
        <taxon>Parnassius</taxon>
    </lineage>
</organism>
<keyword evidence="2" id="KW-1185">Reference proteome</keyword>
<dbReference type="AlphaFoldDB" id="A0A8S3XRX3"/>
<gene>
    <name evidence="1" type="ORF">PAPOLLO_LOCUS21303</name>
</gene>
<reference evidence="1" key="1">
    <citation type="submission" date="2021-04" db="EMBL/GenBank/DDBJ databases">
        <authorList>
            <person name="Tunstrom K."/>
        </authorList>
    </citation>
    <scope>NUCLEOTIDE SEQUENCE</scope>
</reference>
<accession>A0A8S3XRX3</accession>